<evidence type="ECO:0000256" key="1">
    <source>
        <dbReference type="SAM" id="SignalP"/>
    </source>
</evidence>
<feature type="chain" id="PRO_5007526699" evidence="1">
    <location>
        <begin position="21"/>
        <end position="173"/>
    </location>
</feature>
<accession>A0A146KTT3</accession>
<proteinExistence type="predicted"/>
<keyword evidence="1" id="KW-0732">Signal</keyword>
<organism evidence="2">
    <name type="scientific">Lygus hesperus</name>
    <name type="common">Western plant bug</name>
    <dbReference type="NCBI Taxonomy" id="30085"/>
    <lineage>
        <taxon>Eukaryota</taxon>
        <taxon>Metazoa</taxon>
        <taxon>Ecdysozoa</taxon>
        <taxon>Arthropoda</taxon>
        <taxon>Hexapoda</taxon>
        <taxon>Insecta</taxon>
        <taxon>Pterygota</taxon>
        <taxon>Neoptera</taxon>
        <taxon>Paraneoptera</taxon>
        <taxon>Hemiptera</taxon>
        <taxon>Heteroptera</taxon>
        <taxon>Panheteroptera</taxon>
        <taxon>Cimicomorpha</taxon>
        <taxon>Miridae</taxon>
        <taxon>Mirini</taxon>
        <taxon>Lygus</taxon>
    </lineage>
</organism>
<dbReference type="EMBL" id="GDHC01018891">
    <property type="protein sequence ID" value="JAP99737.1"/>
    <property type="molecule type" value="Transcribed_RNA"/>
</dbReference>
<evidence type="ECO:0000313" key="2">
    <source>
        <dbReference type="EMBL" id="JAP99737.1"/>
    </source>
</evidence>
<sequence>MGKVPLYVALASLLIATACCAPKPSKYKPSKPTQGGPGPYEFSAMDGREEGTRTFVAATILSWIMNIFKAMVKPARDMYLSLSPEISAVRCLSESREVQSMFGFNFDSSDDNFEGYFYETPRSSSDANDSGKDRVLERKPRFINEVASLLKDGGTMSCVVPYMRERVVRWLDG</sequence>
<dbReference type="PROSITE" id="PS51257">
    <property type="entry name" value="PROKAR_LIPOPROTEIN"/>
    <property type="match status" value="1"/>
</dbReference>
<protein>
    <submittedName>
        <fullName evidence="2">Uncharacterized protein</fullName>
    </submittedName>
</protein>
<feature type="signal peptide" evidence="1">
    <location>
        <begin position="1"/>
        <end position="20"/>
    </location>
</feature>
<name>A0A146KTT3_LYGHE</name>
<gene>
    <name evidence="2" type="ORF">g.18631</name>
</gene>
<dbReference type="AlphaFoldDB" id="A0A146KTT3"/>
<reference evidence="2" key="1">
    <citation type="journal article" date="2016" name="Gigascience">
        <title>De novo construction of an expanded transcriptome assembly for the western tarnished plant bug, Lygus hesperus.</title>
        <authorList>
            <person name="Tassone E.E."/>
            <person name="Geib S.M."/>
            <person name="Hall B."/>
            <person name="Fabrick J.A."/>
            <person name="Brent C.S."/>
            <person name="Hull J.J."/>
        </authorList>
    </citation>
    <scope>NUCLEOTIDE SEQUENCE</scope>
</reference>